<dbReference type="InterPro" id="IPR056798">
    <property type="entry name" value="ADH_Fe_C"/>
</dbReference>
<dbReference type="PANTHER" id="PTHR11496">
    <property type="entry name" value="ALCOHOL DEHYDROGENASE"/>
    <property type="match status" value="1"/>
</dbReference>
<keyword evidence="2" id="KW-0560">Oxidoreductase</keyword>
<reference evidence="5 6" key="1">
    <citation type="submission" date="2018-08" db="EMBL/GenBank/DDBJ databases">
        <title>A genome reference for cultivated species of the human gut microbiota.</title>
        <authorList>
            <person name="Zou Y."/>
            <person name="Xue W."/>
            <person name="Luo G."/>
        </authorList>
    </citation>
    <scope>NUCLEOTIDE SEQUENCE [LARGE SCALE GENOMIC DNA]</scope>
    <source>
        <strain evidence="5 6">AF25-30LB</strain>
    </source>
</reference>
<dbReference type="SUPFAM" id="SSF56796">
    <property type="entry name" value="Dehydroquinate synthase-like"/>
    <property type="match status" value="1"/>
</dbReference>
<feature type="domain" description="Alcohol dehydrogenase iron-type/glycerol dehydrogenase GldA" evidence="3">
    <location>
        <begin position="12"/>
        <end position="184"/>
    </location>
</feature>
<dbReference type="Pfam" id="PF00465">
    <property type="entry name" value="Fe-ADH"/>
    <property type="match status" value="1"/>
</dbReference>
<comment type="similarity">
    <text evidence="1">Belongs to the iron-containing alcohol dehydrogenase family.</text>
</comment>
<evidence type="ECO:0000313" key="5">
    <source>
        <dbReference type="EMBL" id="RGR43680.1"/>
    </source>
</evidence>
<evidence type="ECO:0000259" key="3">
    <source>
        <dbReference type="Pfam" id="PF00465"/>
    </source>
</evidence>
<evidence type="ECO:0000259" key="4">
    <source>
        <dbReference type="Pfam" id="PF25137"/>
    </source>
</evidence>
<proteinExistence type="inferred from homology"/>
<dbReference type="Proteomes" id="UP000266497">
    <property type="component" value="Unassembled WGS sequence"/>
</dbReference>
<comment type="caution">
    <text evidence="5">The sequence shown here is derived from an EMBL/GenBank/DDBJ whole genome shotgun (WGS) entry which is preliminary data.</text>
</comment>
<dbReference type="Gene3D" id="1.20.1090.10">
    <property type="entry name" value="Dehydroquinate synthase-like - alpha domain"/>
    <property type="match status" value="1"/>
</dbReference>
<dbReference type="GO" id="GO:0046872">
    <property type="term" value="F:metal ion binding"/>
    <property type="evidence" value="ECO:0007669"/>
    <property type="project" value="InterPro"/>
</dbReference>
<protein>
    <submittedName>
        <fullName evidence="5">Iron-containing alcohol dehydrogenase</fullName>
    </submittedName>
</protein>
<dbReference type="Gene3D" id="3.40.50.1970">
    <property type="match status" value="1"/>
</dbReference>
<dbReference type="AlphaFoldDB" id="A0A395USW7"/>
<dbReference type="CDD" id="cd08185">
    <property type="entry name" value="Fe-ADH-like"/>
    <property type="match status" value="1"/>
</dbReference>
<name>A0A395USW7_PHOVU</name>
<evidence type="ECO:0000256" key="2">
    <source>
        <dbReference type="ARBA" id="ARBA00023002"/>
    </source>
</evidence>
<dbReference type="PANTHER" id="PTHR11496:SF104">
    <property type="entry name" value="3-DEOXY-ALPHA-D-MANNO-OCTULOSONATE 8-OXIDASE"/>
    <property type="match status" value="1"/>
</dbReference>
<organism evidence="5 6">
    <name type="scientific">Phocaeicola vulgatus</name>
    <name type="common">Bacteroides vulgatus</name>
    <dbReference type="NCBI Taxonomy" id="821"/>
    <lineage>
        <taxon>Bacteria</taxon>
        <taxon>Pseudomonadati</taxon>
        <taxon>Bacteroidota</taxon>
        <taxon>Bacteroidia</taxon>
        <taxon>Bacteroidales</taxon>
        <taxon>Bacteroidaceae</taxon>
        <taxon>Phocaeicola</taxon>
    </lineage>
</organism>
<accession>A0A395USW7</accession>
<dbReference type="EMBL" id="QRUD01000001">
    <property type="protein sequence ID" value="RGR43680.1"/>
    <property type="molecule type" value="Genomic_DNA"/>
</dbReference>
<sequence>MDNNFVFGYNIPTKILFGCGELKRLSTETLPGKKALIVISSGTSMRKYGYLDKVIGLLKENNVDAVVYDKILPNPIKDHVMEGAAICREENCDMIIGLGGGSSIDTAKSIAIMACNDGDYWEYVEGGIGKGLPYSKALPIIAIPTTAGTGTEADPWTVITNLETNEKIGIGSTLTFPCLSIIDPELMVSVPPHLTAYQGFDAFFHAAEGYIANCATPISDIFALEAIRLLYKYLPVAVKDGNNLKARAKVAWASTLAGMVESTSSCTSEHSLEHALSAYYPALPHGAGLIAISEAYFSTFIYDRTKRYMRMADVMTGRKNLNPEHFIDALVRMQKECNVRDLKLSDWGIVKEDFPKMIDNARTAMGALFSLDPHELSDTEILDIYIKSYR</sequence>
<evidence type="ECO:0000313" key="6">
    <source>
        <dbReference type="Proteomes" id="UP000266497"/>
    </source>
</evidence>
<dbReference type="RefSeq" id="WP_007560974.1">
    <property type="nucleotide sequence ID" value="NZ_JADMWM010000005.1"/>
</dbReference>
<dbReference type="GeneID" id="43184727"/>
<dbReference type="FunFam" id="3.40.50.1970:FF:000003">
    <property type="entry name" value="Alcohol dehydrogenase, iron-containing"/>
    <property type="match status" value="1"/>
</dbReference>
<feature type="domain" description="Fe-containing alcohol dehydrogenase-like C-terminal" evidence="4">
    <location>
        <begin position="195"/>
        <end position="388"/>
    </location>
</feature>
<dbReference type="Pfam" id="PF25137">
    <property type="entry name" value="ADH_Fe_C"/>
    <property type="match status" value="1"/>
</dbReference>
<dbReference type="InterPro" id="IPR039697">
    <property type="entry name" value="Alcohol_dehydrogenase_Fe"/>
</dbReference>
<dbReference type="InterPro" id="IPR001670">
    <property type="entry name" value="ADH_Fe/GldA"/>
</dbReference>
<dbReference type="GO" id="GO:0004022">
    <property type="term" value="F:alcohol dehydrogenase (NAD+) activity"/>
    <property type="evidence" value="ECO:0007669"/>
    <property type="project" value="TreeGrafter"/>
</dbReference>
<evidence type="ECO:0000256" key="1">
    <source>
        <dbReference type="ARBA" id="ARBA00007358"/>
    </source>
</evidence>
<gene>
    <name evidence="5" type="ORF">DWY53_00105</name>
</gene>